<dbReference type="SMART" id="SM00487">
    <property type="entry name" value="DEXDc"/>
    <property type="match status" value="1"/>
</dbReference>
<dbReference type="CDD" id="cd18793">
    <property type="entry name" value="SF2_C_SNF"/>
    <property type="match status" value="1"/>
</dbReference>
<feature type="domain" description="Helicase C-terminal" evidence="3">
    <location>
        <begin position="596"/>
        <end position="752"/>
    </location>
</feature>
<reference evidence="4 5" key="1">
    <citation type="submission" date="2017-11" db="EMBL/GenBank/DDBJ databases">
        <title>Genome sequencing of Prevotella intermedia KCOM 2698.</title>
        <authorList>
            <person name="Kook J.-K."/>
            <person name="Park S.-N."/>
            <person name="Lim Y.K."/>
        </authorList>
    </citation>
    <scope>NUCLEOTIDE SEQUENCE [LARGE SCALE GENOMIC DNA]</scope>
    <source>
        <strain evidence="4 5">KCOM 2698</strain>
    </source>
</reference>
<dbReference type="InterPro" id="IPR038718">
    <property type="entry name" value="SNF2-like_sf"/>
</dbReference>
<evidence type="ECO:0000259" key="2">
    <source>
        <dbReference type="PROSITE" id="PS51192"/>
    </source>
</evidence>
<dbReference type="SUPFAM" id="SSF52540">
    <property type="entry name" value="P-loop containing nucleoside triphosphate hydrolases"/>
    <property type="match status" value="2"/>
</dbReference>
<evidence type="ECO:0008006" key="6">
    <source>
        <dbReference type="Google" id="ProtNLM"/>
    </source>
</evidence>
<dbReference type="Gene3D" id="3.40.50.10810">
    <property type="entry name" value="Tandem AAA-ATPase domain"/>
    <property type="match status" value="2"/>
</dbReference>
<keyword evidence="1" id="KW-0378">Hydrolase</keyword>
<organism evidence="4 5">
    <name type="scientific">Prevotella intermedia</name>
    <dbReference type="NCBI Taxonomy" id="28131"/>
    <lineage>
        <taxon>Bacteria</taxon>
        <taxon>Pseudomonadati</taxon>
        <taxon>Bacteroidota</taxon>
        <taxon>Bacteroidia</taxon>
        <taxon>Bacteroidales</taxon>
        <taxon>Prevotellaceae</taxon>
        <taxon>Prevotella</taxon>
    </lineage>
</organism>
<sequence length="754" mass="85860">MTYRLICIYESREDRAPKIRLEVNHSGKNSSLAPFIRKVTLSDLYRSGIDTNPDMLTLLDHSGIQNQPFYLPSNFLDSTAVRRLLHDHPNNYLQIGGKGSAKKISSPIQNLAGNSQYSIGHLIGGELYIDNLNTWKSSLKVRILYADSLNSFPPQYSSLPYLTAQGILYQRDNAAEEKLLSSLGTGYNYNKGILTLKDYDISFLEKLSQNSWKIYVASSTKKHSQFFAHQNKSGIVWFSTEENESSNFSQQLLDGFLKSRNYQEYNGNIAIFKKEDALMVDNSHLAEQLGIPFDIDNLFGVQKELTLSKNRKIEQLLSKRLHATLRSYQIEGVKWLSTQRKNLHGCLLADEMGLGKTIQIIAYLCTLNSHLHHLIIAPISLIYNWMDEVMKFAPSLMVNLTFVSYDMLRIHIDQYTHIDYDTIVIDEAQIIKNRQTKKYNAIAKLKSQHKIILTGTPIENSIDELWSHFMILMPEMHFLYKILHSKGAQTSLESYALLSTKLLKPFILRRTIKDVLKNLPEKIEKNIFVDLSDKERSIYNQLHAAIRQAFTSGVSGRVTSIVLEGLLRLRQACVSVNLLPQNLSKSGSLDSTKLSRTVAYIMQFKTEGHKVLIFSQFVSALHELESILDRENIGFVTLYGNTLDRSVSVNLFQKDKTITAFLISLKAGGVGLNLTEADRIILLDDWWNPAVEDQAMGRVHRIGQKNKVLVLRLICKDTVEEKILQLQNKKRHISSIFNGAADRLSLEDIKNLLE</sequence>
<dbReference type="GO" id="GO:0005524">
    <property type="term" value="F:ATP binding"/>
    <property type="evidence" value="ECO:0007669"/>
    <property type="project" value="InterPro"/>
</dbReference>
<evidence type="ECO:0000313" key="5">
    <source>
        <dbReference type="Proteomes" id="UP000229102"/>
    </source>
</evidence>
<evidence type="ECO:0000313" key="4">
    <source>
        <dbReference type="EMBL" id="PJI20616.1"/>
    </source>
</evidence>
<dbReference type="PANTHER" id="PTHR10799">
    <property type="entry name" value="SNF2/RAD54 HELICASE FAMILY"/>
    <property type="match status" value="1"/>
</dbReference>
<evidence type="ECO:0000256" key="1">
    <source>
        <dbReference type="ARBA" id="ARBA00022801"/>
    </source>
</evidence>
<dbReference type="GO" id="GO:0016787">
    <property type="term" value="F:hydrolase activity"/>
    <property type="evidence" value="ECO:0007669"/>
    <property type="project" value="UniProtKB-KW"/>
</dbReference>
<dbReference type="Proteomes" id="UP000229102">
    <property type="component" value="Unassembled WGS sequence"/>
</dbReference>
<dbReference type="Pfam" id="PF00271">
    <property type="entry name" value="Helicase_C"/>
    <property type="match status" value="1"/>
</dbReference>
<dbReference type="PROSITE" id="PS51192">
    <property type="entry name" value="HELICASE_ATP_BIND_1"/>
    <property type="match status" value="1"/>
</dbReference>
<dbReference type="Pfam" id="PF00176">
    <property type="entry name" value="SNF2-rel_dom"/>
    <property type="match status" value="2"/>
</dbReference>
<comment type="caution">
    <text evidence="4">The sequence shown here is derived from an EMBL/GenBank/DDBJ whole genome shotgun (WGS) entry which is preliminary data.</text>
</comment>
<protein>
    <recommendedName>
        <fullName evidence="6">ATP-dependent helicase</fullName>
    </recommendedName>
</protein>
<dbReference type="SMART" id="SM00490">
    <property type="entry name" value="HELICc"/>
    <property type="match status" value="1"/>
</dbReference>
<feature type="domain" description="Helicase ATP-binding" evidence="2">
    <location>
        <begin position="337"/>
        <end position="475"/>
    </location>
</feature>
<dbReference type="InterPro" id="IPR001650">
    <property type="entry name" value="Helicase_C-like"/>
</dbReference>
<dbReference type="EMBL" id="PENF01000001">
    <property type="protein sequence ID" value="PJI20616.1"/>
    <property type="molecule type" value="Genomic_DNA"/>
</dbReference>
<dbReference type="Gene3D" id="3.40.50.300">
    <property type="entry name" value="P-loop containing nucleotide triphosphate hydrolases"/>
    <property type="match status" value="1"/>
</dbReference>
<evidence type="ECO:0000259" key="3">
    <source>
        <dbReference type="PROSITE" id="PS51194"/>
    </source>
</evidence>
<dbReference type="InterPro" id="IPR000330">
    <property type="entry name" value="SNF2_N"/>
</dbReference>
<dbReference type="AlphaFoldDB" id="A0AAJ3RTE0"/>
<dbReference type="PROSITE" id="PS51194">
    <property type="entry name" value="HELICASE_CTER"/>
    <property type="match status" value="1"/>
</dbReference>
<dbReference type="InterPro" id="IPR027417">
    <property type="entry name" value="P-loop_NTPase"/>
</dbReference>
<dbReference type="InterPro" id="IPR049730">
    <property type="entry name" value="SNF2/RAD54-like_C"/>
</dbReference>
<accession>A0AAJ3RTE0</accession>
<dbReference type="RefSeq" id="WP_099983604.1">
    <property type="nucleotide sequence ID" value="NZ_CP024697.1"/>
</dbReference>
<dbReference type="InterPro" id="IPR014001">
    <property type="entry name" value="Helicase_ATP-bd"/>
</dbReference>
<gene>
    <name evidence="4" type="ORF">CTM53_07200</name>
</gene>
<name>A0AAJ3RTE0_PREIN</name>
<proteinExistence type="predicted"/>